<dbReference type="Proteomes" id="UP000521872">
    <property type="component" value="Unassembled WGS sequence"/>
</dbReference>
<accession>A0A8H4R414</accession>
<dbReference type="SUPFAM" id="SSF51430">
    <property type="entry name" value="NAD(P)-linked oxidoreductase"/>
    <property type="match status" value="1"/>
</dbReference>
<protein>
    <recommendedName>
        <fullName evidence="2">NADP-dependent oxidoreductase domain-containing protein</fullName>
    </recommendedName>
</protein>
<dbReference type="InterPro" id="IPR036812">
    <property type="entry name" value="NAD(P)_OxRdtase_dom_sf"/>
</dbReference>
<sequence>MPQLPTRKIGNDDVTAIGFGLMGLSVFYGAVEGDEERMKVLDAAFNLRCTNWDTSDFYGDNEDLLCKWFKKTGNRNKIFLATKFGLTGTGMNGSPEYVKSSVEKALKRMNIDHIDLLYVHSIDPTVPIEKTISAMADFVKQGKVRYLGLCEVGVSTLRRAHAVHPISAVQIEHSLISLETEPQKTELLNACRELGITIVAYSPTGRGMLSGAYKSHDDIPKDDFRSSIPKFGPDNFHHVLNLSNALAEVGKKHNATPTQIALAWLLADADDVIPIPGTKKIKYLEENLGALNIKLDPKEVEEIRDLAKRADDGKSRYPEWVMPSLWRDTIELEQST</sequence>
<dbReference type="EMBL" id="JAACJL010000001">
    <property type="protein sequence ID" value="KAF4623074.1"/>
    <property type="molecule type" value="Genomic_DNA"/>
</dbReference>
<dbReference type="AlphaFoldDB" id="A0A8H4R414"/>
<keyword evidence="4" id="KW-1185">Reference proteome</keyword>
<dbReference type="InterPro" id="IPR023210">
    <property type="entry name" value="NADP_OxRdtase_dom"/>
</dbReference>
<evidence type="ECO:0000259" key="2">
    <source>
        <dbReference type="Pfam" id="PF00248"/>
    </source>
</evidence>
<dbReference type="PANTHER" id="PTHR43625">
    <property type="entry name" value="AFLATOXIN B1 ALDEHYDE REDUCTASE"/>
    <property type="match status" value="1"/>
</dbReference>
<dbReference type="GO" id="GO:0005737">
    <property type="term" value="C:cytoplasm"/>
    <property type="evidence" value="ECO:0007669"/>
    <property type="project" value="TreeGrafter"/>
</dbReference>
<evidence type="ECO:0000313" key="4">
    <source>
        <dbReference type="Proteomes" id="UP000521872"/>
    </source>
</evidence>
<dbReference type="Pfam" id="PF00248">
    <property type="entry name" value="Aldo_ket_red"/>
    <property type="match status" value="1"/>
</dbReference>
<organism evidence="3 4">
    <name type="scientific">Agrocybe pediades</name>
    <dbReference type="NCBI Taxonomy" id="84607"/>
    <lineage>
        <taxon>Eukaryota</taxon>
        <taxon>Fungi</taxon>
        <taxon>Dikarya</taxon>
        <taxon>Basidiomycota</taxon>
        <taxon>Agaricomycotina</taxon>
        <taxon>Agaricomycetes</taxon>
        <taxon>Agaricomycetidae</taxon>
        <taxon>Agaricales</taxon>
        <taxon>Agaricineae</taxon>
        <taxon>Strophariaceae</taxon>
        <taxon>Agrocybe</taxon>
    </lineage>
</organism>
<keyword evidence="1" id="KW-0560">Oxidoreductase</keyword>
<evidence type="ECO:0000256" key="1">
    <source>
        <dbReference type="ARBA" id="ARBA00023002"/>
    </source>
</evidence>
<gene>
    <name evidence="3" type="ORF">D9613_002352</name>
</gene>
<reference evidence="3 4" key="1">
    <citation type="submission" date="2019-12" db="EMBL/GenBank/DDBJ databases">
        <authorList>
            <person name="Floudas D."/>
            <person name="Bentzer J."/>
            <person name="Ahren D."/>
            <person name="Johansson T."/>
            <person name="Persson P."/>
            <person name="Tunlid A."/>
        </authorList>
    </citation>
    <scope>NUCLEOTIDE SEQUENCE [LARGE SCALE GENOMIC DNA]</scope>
    <source>
        <strain evidence="3 4">CBS 102.39</strain>
    </source>
</reference>
<evidence type="ECO:0000313" key="3">
    <source>
        <dbReference type="EMBL" id="KAF4623074.1"/>
    </source>
</evidence>
<dbReference type="GO" id="GO:0016491">
    <property type="term" value="F:oxidoreductase activity"/>
    <property type="evidence" value="ECO:0007669"/>
    <property type="project" value="UniProtKB-KW"/>
</dbReference>
<feature type="domain" description="NADP-dependent oxidoreductase" evidence="2">
    <location>
        <begin position="17"/>
        <end position="306"/>
    </location>
</feature>
<name>A0A8H4R414_9AGAR</name>
<dbReference type="PANTHER" id="PTHR43625:SF40">
    <property type="entry name" value="ALDO-KETO REDUCTASE YAKC [NADP(+)]"/>
    <property type="match status" value="1"/>
</dbReference>
<dbReference type="InterPro" id="IPR050791">
    <property type="entry name" value="Aldo-Keto_reductase"/>
</dbReference>
<comment type="caution">
    <text evidence="3">The sequence shown here is derived from an EMBL/GenBank/DDBJ whole genome shotgun (WGS) entry which is preliminary data.</text>
</comment>
<dbReference type="Gene3D" id="3.20.20.100">
    <property type="entry name" value="NADP-dependent oxidoreductase domain"/>
    <property type="match status" value="1"/>
</dbReference>
<proteinExistence type="predicted"/>